<protein>
    <submittedName>
        <fullName evidence="1">Uncharacterized protein</fullName>
    </submittedName>
</protein>
<gene>
    <name evidence="1" type="ORF">J0S82_017743</name>
</gene>
<feature type="non-terminal residue" evidence="1">
    <location>
        <position position="75"/>
    </location>
</feature>
<keyword evidence="2" id="KW-1185">Reference proteome</keyword>
<dbReference type="AlphaFoldDB" id="A0A8J6DZH0"/>
<evidence type="ECO:0000313" key="1">
    <source>
        <dbReference type="EMBL" id="KAG8524765.1"/>
    </source>
</evidence>
<evidence type="ECO:0000313" key="2">
    <source>
        <dbReference type="Proteomes" id="UP000700334"/>
    </source>
</evidence>
<organism evidence="1 2">
    <name type="scientific">Galemys pyrenaicus</name>
    <name type="common">Iberian desman</name>
    <name type="synonym">Pyrenean desman</name>
    <dbReference type="NCBI Taxonomy" id="202257"/>
    <lineage>
        <taxon>Eukaryota</taxon>
        <taxon>Metazoa</taxon>
        <taxon>Chordata</taxon>
        <taxon>Craniata</taxon>
        <taxon>Vertebrata</taxon>
        <taxon>Euteleostomi</taxon>
        <taxon>Mammalia</taxon>
        <taxon>Eutheria</taxon>
        <taxon>Laurasiatheria</taxon>
        <taxon>Eulipotyphla</taxon>
        <taxon>Talpidae</taxon>
        <taxon>Galemys</taxon>
    </lineage>
</organism>
<dbReference type="EMBL" id="JAGFMF010011380">
    <property type="protein sequence ID" value="KAG8524765.1"/>
    <property type="molecule type" value="Genomic_DNA"/>
</dbReference>
<reference evidence="1" key="1">
    <citation type="journal article" date="2021" name="Evol. Appl.">
        <title>The genome of the Pyrenean desman and the effects of bottlenecks and inbreeding on the genomic landscape of an endangered species.</title>
        <authorList>
            <person name="Escoda L."/>
            <person name="Castresana J."/>
        </authorList>
    </citation>
    <scope>NUCLEOTIDE SEQUENCE</scope>
    <source>
        <strain evidence="1">IBE-C5619</strain>
    </source>
</reference>
<proteinExistence type="predicted"/>
<sequence length="75" mass="8276">EAHESAGIHLAGPLLFNDLQKQNGNFPNLKIYPHDPESVQRTITLFYGILKGNPLYSSMLGIVSILHCLEDSSVL</sequence>
<accession>A0A8J6DZH0</accession>
<name>A0A8J6DZH0_GALPY</name>
<feature type="non-terminal residue" evidence="1">
    <location>
        <position position="1"/>
    </location>
</feature>
<dbReference type="Proteomes" id="UP000700334">
    <property type="component" value="Unassembled WGS sequence"/>
</dbReference>
<comment type="caution">
    <text evidence="1">The sequence shown here is derived from an EMBL/GenBank/DDBJ whole genome shotgun (WGS) entry which is preliminary data.</text>
</comment>